<dbReference type="AlphaFoldDB" id="A0A4Y2DZN4"/>
<comment type="caution">
    <text evidence="2">The sequence shown here is derived from an EMBL/GenBank/DDBJ whole genome shotgun (WGS) entry which is preliminary data.</text>
</comment>
<feature type="non-terminal residue" evidence="2">
    <location>
        <position position="31"/>
    </location>
</feature>
<protein>
    <submittedName>
        <fullName evidence="2">Uncharacterized protein</fullName>
    </submittedName>
</protein>
<reference evidence="2 3" key="1">
    <citation type="journal article" date="2019" name="Sci. Rep.">
        <title>Orb-weaving spider Araneus ventricosus genome elucidates the spidroin gene catalogue.</title>
        <authorList>
            <person name="Kono N."/>
            <person name="Nakamura H."/>
            <person name="Ohtoshi R."/>
            <person name="Moran D.A.P."/>
            <person name="Shinohara A."/>
            <person name="Yoshida Y."/>
            <person name="Fujiwara M."/>
            <person name="Mori M."/>
            <person name="Tomita M."/>
            <person name="Arakawa K."/>
        </authorList>
    </citation>
    <scope>NUCLEOTIDE SEQUENCE [LARGE SCALE GENOMIC DNA]</scope>
</reference>
<name>A0A4Y2DZN4_ARAVE</name>
<feature type="region of interest" description="Disordered" evidence="1">
    <location>
        <begin position="1"/>
        <end position="31"/>
    </location>
</feature>
<gene>
    <name evidence="2" type="ORF">AVEN_144655_1</name>
</gene>
<dbReference type="Proteomes" id="UP000499080">
    <property type="component" value="Unassembled WGS sequence"/>
</dbReference>
<accession>A0A4Y2DZN4</accession>
<dbReference type="EMBL" id="BGPR01000477">
    <property type="protein sequence ID" value="GBM22282.1"/>
    <property type="molecule type" value="Genomic_DNA"/>
</dbReference>
<evidence type="ECO:0000313" key="2">
    <source>
        <dbReference type="EMBL" id="GBM22282.1"/>
    </source>
</evidence>
<evidence type="ECO:0000313" key="3">
    <source>
        <dbReference type="Proteomes" id="UP000499080"/>
    </source>
</evidence>
<keyword evidence="3" id="KW-1185">Reference proteome</keyword>
<sequence>GSNTQSSDPAVDSSGRHRNSPLPIRPSHNSM</sequence>
<evidence type="ECO:0000256" key="1">
    <source>
        <dbReference type="SAM" id="MobiDB-lite"/>
    </source>
</evidence>
<organism evidence="2 3">
    <name type="scientific">Araneus ventricosus</name>
    <name type="common">Orbweaver spider</name>
    <name type="synonym">Epeira ventricosa</name>
    <dbReference type="NCBI Taxonomy" id="182803"/>
    <lineage>
        <taxon>Eukaryota</taxon>
        <taxon>Metazoa</taxon>
        <taxon>Ecdysozoa</taxon>
        <taxon>Arthropoda</taxon>
        <taxon>Chelicerata</taxon>
        <taxon>Arachnida</taxon>
        <taxon>Araneae</taxon>
        <taxon>Araneomorphae</taxon>
        <taxon>Entelegynae</taxon>
        <taxon>Araneoidea</taxon>
        <taxon>Araneidae</taxon>
        <taxon>Araneus</taxon>
    </lineage>
</organism>
<proteinExistence type="predicted"/>
<feature type="non-terminal residue" evidence="2">
    <location>
        <position position="1"/>
    </location>
</feature>